<feature type="domain" description="Sodium/calcium exchanger membrane region" evidence="6">
    <location>
        <begin position="14"/>
        <end position="161"/>
    </location>
</feature>
<comment type="subcellular location">
    <subcellularLocation>
        <location evidence="1">Membrane</location>
        <topology evidence="1">Multi-pass membrane protein</topology>
    </subcellularLocation>
</comment>
<feature type="transmembrane region" description="Helical" evidence="5">
    <location>
        <begin position="330"/>
        <end position="346"/>
    </location>
</feature>
<gene>
    <name evidence="7" type="ORF">GXW98_04600</name>
</gene>
<feature type="transmembrane region" description="Helical" evidence="5">
    <location>
        <begin position="196"/>
        <end position="214"/>
    </location>
</feature>
<dbReference type="GO" id="GO:0005886">
    <property type="term" value="C:plasma membrane"/>
    <property type="evidence" value="ECO:0007669"/>
    <property type="project" value="TreeGrafter"/>
</dbReference>
<evidence type="ECO:0000256" key="4">
    <source>
        <dbReference type="ARBA" id="ARBA00023136"/>
    </source>
</evidence>
<dbReference type="PANTHER" id="PTHR10846:SF8">
    <property type="entry name" value="INNER MEMBRANE PROTEIN YRBG"/>
    <property type="match status" value="1"/>
</dbReference>
<accession>A0A971ICZ4</accession>
<dbReference type="InterPro" id="IPR004481">
    <property type="entry name" value="K/Na/Ca-exchanger"/>
</dbReference>
<dbReference type="InterPro" id="IPR044880">
    <property type="entry name" value="NCX_ion-bd_dom_sf"/>
</dbReference>
<feature type="transmembrane region" description="Helical" evidence="5">
    <location>
        <begin position="264"/>
        <end position="285"/>
    </location>
</feature>
<protein>
    <submittedName>
        <fullName evidence="7">Calcium/sodium antiporter</fullName>
    </submittedName>
</protein>
<name>A0A971ICZ4_9BIFI</name>
<dbReference type="EMBL" id="JAAXZR010000019">
    <property type="protein sequence ID" value="NLT79552.1"/>
    <property type="molecule type" value="Genomic_DNA"/>
</dbReference>
<feature type="domain" description="Sodium/calcium exchanger membrane region" evidence="6">
    <location>
        <begin position="200"/>
        <end position="345"/>
    </location>
</feature>
<evidence type="ECO:0000256" key="5">
    <source>
        <dbReference type="SAM" id="Phobius"/>
    </source>
</evidence>
<dbReference type="InterPro" id="IPR004837">
    <property type="entry name" value="NaCa_Exmemb"/>
</dbReference>
<dbReference type="PANTHER" id="PTHR10846">
    <property type="entry name" value="SODIUM/POTASSIUM/CALCIUM EXCHANGER"/>
    <property type="match status" value="1"/>
</dbReference>
<feature type="transmembrane region" description="Helical" evidence="5">
    <location>
        <begin position="12"/>
        <end position="32"/>
    </location>
</feature>
<sequence length="347" mass="35915">MDGIISAQSNPIIVLVMILSLALVVFSADKLIDHAVIVSEALGVPRIVVGATIISLGTTLPELATAIVAVSQGSSDLAVGNATGSVITNTTLVLGAGAAFGSIPVLRETTAKLRIFTVVAIALMVFCLIGSGLTSFSSGGNLPQWAGIVLLAAVPMYLFRMFKGTARLKNPHRVSNNDNGQKGGGEPDKSDNGISLMLKSLCWVAVFAVFLALGSDAAVSSASTLAGRAGISEVLIASTIIALGTSLPELVTTVNAARKGRGDLAVGNVLGANILNMTLVLGYSASFSEGGVYIAKTIFTTHFPIMLVILAIISYMVYNTSKLRISRNEGIGLISLYAFYLVLLLVT</sequence>
<reference evidence="7" key="2">
    <citation type="submission" date="2020-01" db="EMBL/GenBank/DDBJ databases">
        <authorList>
            <person name="Campanaro S."/>
        </authorList>
    </citation>
    <scope>NUCLEOTIDE SEQUENCE</scope>
    <source>
        <strain evidence="7">AS01afH2WH_6</strain>
    </source>
</reference>
<evidence type="ECO:0000256" key="3">
    <source>
        <dbReference type="ARBA" id="ARBA00022989"/>
    </source>
</evidence>
<dbReference type="AlphaFoldDB" id="A0A971ICZ4"/>
<evidence type="ECO:0000256" key="1">
    <source>
        <dbReference type="ARBA" id="ARBA00004141"/>
    </source>
</evidence>
<feature type="transmembrane region" description="Helical" evidence="5">
    <location>
        <begin position="297"/>
        <end position="318"/>
    </location>
</feature>
<keyword evidence="3 5" id="KW-1133">Transmembrane helix</keyword>
<feature type="transmembrane region" description="Helical" evidence="5">
    <location>
        <begin position="142"/>
        <end position="159"/>
    </location>
</feature>
<reference evidence="7" key="1">
    <citation type="journal article" date="2020" name="Biotechnol. Biofuels">
        <title>New insights from the biogas microbiome by comprehensive genome-resolved metagenomics of nearly 1600 species originating from multiple anaerobic digesters.</title>
        <authorList>
            <person name="Campanaro S."/>
            <person name="Treu L."/>
            <person name="Rodriguez-R L.M."/>
            <person name="Kovalovszki A."/>
            <person name="Ziels R.M."/>
            <person name="Maus I."/>
            <person name="Zhu X."/>
            <person name="Kougias P.G."/>
            <person name="Basile A."/>
            <person name="Luo G."/>
            <person name="Schluter A."/>
            <person name="Konstantinidis K.T."/>
            <person name="Angelidaki I."/>
        </authorList>
    </citation>
    <scope>NUCLEOTIDE SEQUENCE</scope>
    <source>
        <strain evidence="7">AS01afH2WH_6</strain>
    </source>
</reference>
<keyword evidence="2 5" id="KW-0812">Transmembrane</keyword>
<evidence type="ECO:0000256" key="2">
    <source>
        <dbReference type="ARBA" id="ARBA00022692"/>
    </source>
</evidence>
<dbReference type="GO" id="GO:0005262">
    <property type="term" value="F:calcium channel activity"/>
    <property type="evidence" value="ECO:0007669"/>
    <property type="project" value="TreeGrafter"/>
</dbReference>
<proteinExistence type="predicted"/>
<organism evidence="7 8">
    <name type="scientific">Bifidobacterium crudilactis</name>
    <dbReference type="NCBI Taxonomy" id="327277"/>
    <lineage>
        <taxon>Bacteria</taxon>
        <taxon>Bacillati</taxon>
        <taxon>Actinomycetota</taxon>
        <taxon>Actinomycetes</taxon>
        <taxon>Bifidobacteriales</taxon>
        <taxon>Bifidobacteriaceae</taxon>
        <taxon>Bifidobacterium</taxon>
    </lineage>
</organism>
<feature type="transmembrane region" description="Helical" evidence="5">
    <location>
        <begin position="82"/>
        <end position="103"/>
    </location>
</feature>
<keyword evidence="4 5" id="KW-0472">Membrane</keyword>
<evidence type="ECO:0000259" key="6">
    <source>
        <dbReference type="Pfam" id="PF01699"/>
    </source>
</evidence>
<dbReference type="Pfam" id="PF01699">
    <property type="entry name" value="Na_Ca_ex"/>
    <property type="match status" value="2"/>
</dbReference>
<comment type="caution">
    <text evidence="7">The sequence shown here is derived from an EMBL/GenBank/DDBJ whole genome shotgun (WGS) entry which is preliminary data.</text>
</comment>
<evidence type="ECO:0000313" key="7">
    <source>
        <dbReference type="EMBL" id="NLT79552.1"/>
    </source>
</evidence>
<evidence type="ECO:0000313" key="8">
    <source>
        <dbReference type="Proteomes" id="UP000767327"/>
    </source>
</evidence>
<dbReference type="NCBIfam" id="TIGR00367">
    <property type="entry name" value="calcium/sodium antiporter"/>
    <property type="match status" value="1"/>
</dbReference>
<feature type="transmembrane region" description="Helical" evidence="5">
    <location>
        <begin position="44"/>
        <end position="70"/>
    </location>
</feature>
<dbReference type="Gene3D" id="1.20.1420.30">
    <property type="entry name" value="NCX, central ion-binding region"/>
    <property type="match status" value="2"/>
</dbReference>
<feature type="transmembrane region" description="Helical" evidence="5">
    <location>
        <begin position="234"/>
        <end position="252"/>
    </location>
</feature>
<dbReference type="GO" id="GO:0008273">
    <property type="term" value="F:calcium, potassium:sodium antiporter activity"/>
    <property type="evidence" value="ECO:0007669"/>
    <property type="project" value="TreeGrafter"/>
</dbReference>
<dbReference type="Proteomes" id="UP000767327">
    <property type="component" value="Unassembled WGS sequence"/>
</dbReference>
<dbReference type="RefSeq" id="WP_273173425.1">
    <property type="nucleotide sequence ID" value="NZ_JAAXZR010000019.1"/>
</dbReference>
<feature type="transmembrane region" description="Helical" evidence="5">
    <location>
        <begin position="115"/>
        <end position="136"/>
    </location>
</feature>
<dbReference type="GO" id="GO:0006874">
    <property type="term" value="P:intracellular calcium ion homeostasis"/>
    <property type="evidence" value="ECO:0007669"/>
    <property type="project" value="TreeGrafter"/>
</dbReference>